<organism evidence="6 7">
    <name type="scientific">Quercus lobata</name>
    <name type="common">Valley oak</name>
    <dbReference type="NCBI Taxonomy" id="97700"/>
    <lineage>
        <taxon>Eukaryota</taxon>
        <taxon>Viridiplantae</taxon>
        <taxon>Streptophyta</taxon>
        <taxon>Embryophyta</taxon>
        <taxon>Tracheophyta</taxon>
        <taxon>Spermatophyta</taxon>
        <taxon>Magnoliopsida</taxon>
        <taxon>eudicotyledons</taxon>
        <taxon>Gunneridae</taxon>
        <taxon>Pentapetalae</taxon>
        <taxon>rosids</taxon>
        <taxon>fabids</taxon>
        <taxon>Fagales</taxon>
        <taxon>Fagaceae</taxon>
        <taxon>Quercus</taxon>
    </lineage>
</organism>
<proteinExistence type="inferred from homology"/>
<dbReference type="OMA" id="YKATAYI"/>
<keyword evidence="2 4" id="KW-0328">Glycosyltransferase</keyword>
<protein>
    <recommendedName>
        <fullName evidence="5">Glycosyltransferase</fullName>
        <ecNumber evidence="5">2.4.1.-</ecNumber>
    </recommendedName>
</protein>
<evidence type="ECO:0000256" key="4">
    <source>
        <dbReference type="RuleBase" id="RU003718"/>
    </source>
</evidence>
<name>A0A7N2LJL3_QUELO</name>
<dbReference type="InterPro" id="IPR002213">
    <property type="entry name" value="UDP_glucos_trans"/>
</dbReference>
<dbReference type="Gene3D" id="3.40.50.2000">
    <property type="entry name" value="Glycogen Phosphorylase B"/>
    <property type="match status" value="2"/>
</dbReference>
<dbReference type="CDD" id="cd03784">
    <property type="entry name" value="GT1_Gtf-like"/>
    <property type="match status" value="1"/>
</dbReference>
<comment type="similarity">
    <text evidence="1 4">Belongs to the UDP-glycosyltransferase family.</text>
</comment>
<dbReference type="EMBL" id="LRBV02000004">
    <property type="status" value="NOT_ANNOTATED_CDS"/>
    <property type="molecule type" value="Genomic_DNA"/>
</dbReference>
<evidence type="ECO:0000256" key="3">
    <source>
        <dbReference type="ARBA" id="ARBA00022679"/>
    </source>
</evidence>
<dbReference type="SUPFAM" id="SSF53756">
    <property type="entry name" value="UDP-Glycosyltransferase/glycogen phosphorylase"/>
    <property type="match status" value="1"/>
</dbReference>
<evidence type="ECO:0000313" key="7">
    <source>
        <dbReference type="Proteomes" id="UP000594261"/>
    </source>
</evidence>
<dbReference type="InParanoid" id="A0A7N2LJL3"/>
<keyword evidence="7" id="KW-1185">Reference proteome</keyword>
<dbReference type="EnsemblPlants" id="QL04p065110:mrna">
    <property type="protein sequence ID" value="QL04p065110:mrna:CDS:1"/>
    <property type="gene ID" value="QL04p065110"/>
</dbReference>
<sequence length="520" mass="58186">MMSSLAIKNLRELLYTAKGKMWVKILHISDIFTPVCPMKKAELVFVPSPGMGHFASMLEIAKLLVARDDRLCITVLIMRLSIDSKVEAYIESLNDSSYTECIQFIDLPQTSFKQGNDPMVFVSSFIESQKPHVKEAATKLKESRSGSNSPRLAGFVVDMFCSSMVDVANDFGVPTYLFFPSSASFLSLMLHLQALRDEQKQDITEFKDSDAELVLSSFVNPIPARVLPGVVLHREGGTLILDYARRWRETKGIIVNTFLELESYAIHSFSDATNTPPVYPVGPILNLNGEDSHVSSGDQRSDIMKWLDDQPQSSVVFLCFGSRGGFGDNQVKEIAKALERGGFPFLWSLRRPPPKGKLAFPTEHENLEEVLPEGFLDRTARIGKIIGWAPQVAILSHPAIGGFVSHCGWNSILESLWFGVPIATWPLYAEQQFNAFEMVKEMELAVEIVLDYLTEYTDNQIIVTSEEIERGIKQLMENDSKIRKNVKEMTEKGRKALMDGGSSHFSLGRIIDDVITDSMP</sequence>
<dbReference type="GO" id="GO:0035251">
    <property type="term" value="F:UDP-glucosyltransferase activity"/>
    <property type="evidence" value="ECO:0007669"/>
    <property type="project" value="InterPro"/>
</dbReference>
<dbReference type="Gramene" id="QL04p065110:mrna">
    <property type="protein sequence ID" value="QL04p065110:mrna:CDS:1"/>
    <property type="gene ID" value="QL04p065110"/>
</dbReference>
<dbReference type="Pfam" id="PF00201">
    <property type="entry name" value="UDPGT"/>
    <property type="match status" value="1"/>
</dbReference>
<evidence type="ECO:0000313" key="6">
    <source>
        <dbReference type="EnsemblPlants" id="QL04p065110:mrna:CDS:1"/>
    </source>
</evidence>
<evidence type="ECO:0000256" key="2">
    <source>
        <dbReference type="ARBA" id="ARBA00022676"/>
    </source>
</evidence>
<accession>A0A7N2LJL3</accession>
<reference evidence="6" key="2">
    <citation type="submission" date="2021-01" db="UniProtKB">
        <authorList>
            <consortium name="EnsemblPlants"/>
        </authorList>
    </citation>
    <scope>IDENTIFICATION</scope>
</reference>
<dbReference type="InterPro" id="IPR035595">
    <property type="entry name" value="UDP_glycos_trans_CS"/>
</dbReference>
<dbReference type="FunFam" id="3.40.50.2000:FF:000080">
    <property type="entry name" value="Glycosyltransferase"/>
    <property type="match status" value="1"/>
</dbReference>
<dbReference type="FunFam" id="3.40.50.2000:FF:000056">
    <property type="entry name" value="Glycosyltransferase"/>
    <property type="match status" value="1"/>
</dbReference>
<evidence type="ECO:0000256" key="5">
    <source>
        <dbReference type="RuleBase" id="RU362057"/>
    </source>
</evidence>
<dbReference type="EC" id="2.4.1.-" evidence="5"/>
<keyword evidence="3 4" id="KW-0808">Transferase</keyword>
<dbReference type="PANTHER" id="PTHR48048">
    <property type="entry name" value="GLYCOSYLTRANSFERASE"/>
    <property type="match status" value="1"/>
</dbReference>
<dbReference type="FunCoup" id="A0A7N2LJL3">
    <property type="interactions" value="557"/>
</dbReference>
<dbReference type="Proteomes" id="UP000594261">
    <property type="component" value="Chromosome 4"/>
</dbReference>
<evidence type="ECO:0000256" key="1">
    <source>
        <dbReference type="ARBA" id="ARBA00009995"/>
    </source>
</evidence>
<dbReference type="PROSITE" id="PS00375">
    <property type="entry name" value="UDPGT"/>
    <property type="match status" value="1"/>
</dbReference>
<dbReference type="AlphaFoldDB" id="A0A7N2LJL3"/>
<reference evidence="6 7" key="1">
    <citation type="journal article" date="2016" name="G3 (Bethesda)">
        <title>First Draft Assembly and Annotation of the Genome of a California Endemic Oak Quercus lobata Nee (Fagaceae).</title>
        <authorList>
            <person name="Sork V.L."/>
            <person name="Fitz-Gibbon S.T."/>
            <person name="Puiu D."/>
            <person name="Crepeau M."/>
            <person name="Gugger P.F."/>
            <person name="Sherman R."/>
            <person name="Stevens K."/>
            <person name="Langley C.H."/>
            <person name="Pellegrini M."/>
            <person name="Salzberg S.L."/>
        </authorList>
    </citation>
    <scope>NUCLEOTIDE SEQUENCE [LARGE SCALE GENOMIC DNA]</scope>
    <source>
        <strain evidence="6 7">cv. SW786</strain>
    </source>
</reference>
<dbReference type="InterPro" id="IPR050481">
    <property type="entry name" value="UDP-glycosyltransf_plant"/>
</dbReference>
<dbReference type="PANTHER" id="PTHR48048:SF45">
    <property type="entry name" value="GLYCOSYLTRANSFERASE"/>
    <property type="match status" value="1"/>
</dbReference>